<sequence length="328" mass="35180">MALIHKATIRPTKLELLDAWAPSQPWFEGEADTGLTLVASFRFDDPDGEVGIETLLVRAGNGPVLQVPLTYRGAPLEGGDAWLITTMEHSVLGPRWVYDAEGDPVYRAALATTVLTGGREADQYVESDGAPVLRESTATVVGSGSDAEGPAGKARIDLVRAPDTDAPDLPPVTDGSQTEILTATWTDRGTRSATRVLARVRILDTKVQASPHRHHHIDYIELAVLDVVDAKNFYSEAFGWTFVDYGPEYAGIRDLAVEGGEIGGLRLAEAVHSGGPLVLLFSDDLDASVTRVLAAGGKIATGPYEFPGGRRFHFMDPSGNELGVWAKH</sequence>
<gene>
    <name evidence="6" type="ORF">SAMN05216410_0403</name>
</gene>
<evidence type="ECO:0000313" key="6">
    <source>
        <dbReference type="EMBL" id="SDB84586.1"/>
    </source>
</evidence>
<keyword evidence="7" id="KW-1185">Reference proteome</keyword>
<dbReference type="GO" id="GO:0005524">
    <property type="term" value="F:ATP binding"/>
    <property type="evidence" value="ECO:0007669"/>
    <property type="project" value="UniProtKB-KW"/>
</dbReference>
<keyword evidence="1" id="KW-0808">Transferase</keyword>
<dbReference type="PANTHER" id="PTHR33993">
    <property type="entry name" value="GLYOXALASE-RELATED"/>
    <property type="match status" value="1"/>
</dbReference>
<dbReference type="RefSeq" id="WP_245700810.1">
    <property type="nucleotide sequence ID" value="NZ_FMYH01000001.1"/>
</dbReference>
<dbReference type="PANTHER" id="PTHR33993:SF1">
    <property type="entry name" value="GLYOXALASE FAMILY PROTEIN"/>
    <property type="match status" value="1"/>
</dbReference>
<name>A0A1G6GTY1_9MICO</name>
<keyword evidence="2" id="KW-0547">Nucleotide-binding</keyword>
<dbReference type="InterPro" id="IPR040999">
    <property type="entry name" value="Mak_N_cap"/>
</dbReference>
<dbReference type="Pfam" id="PF00903">
    <property type="entry name" value="Glyoxalase"/>
    <property type="match status" value="1"/>
</dbReference>
<dbReference type="AlphaFoldDB" id="A0A1G6GTY1"/>
<dbReference type="STRING" id="1814289.SAMN05216410_0403"/>
<keyword evidence="4" id="KW-0067">ATP-binding</keyword>
<reference evidence="6 7" key="1">
    <citation type="submission" date="2016-09" db="EMBL/GenBank/DDBJ databases">
        <authorList>
            <person name="Capua I."/>
            <person name="De Benedictis P."/>
            <person name="Joannis T."/>
            <person name="Lombin L.H."/>
            <person name="Cattoli G."/>
        </authorList>
    </citation>
    <scope>NUCLEOTIDE SEQUENCE [LARGE SCALE GENOMIC DNA]</scope>
    <source>
        <strain evidence="6 7">ISLP-3</strain>
    </source>
</reference>
<evidence type="ECO:0000313" key="7">
    <source>
        <dbReference type="Proteomes" id="UP000199039"/>
    </source>
</evidence>
<evidence type="ECO:0000256" key="2">
    <source>
        <dbReference type="ARBA" id="ARBA00022741"/>
    </source>
</evidence>
<accession>A0A1G6GTY1</accession>
<dbReference type="CDD" id="cd07247">
    <property type="entry name" value="SgaA_N_like"/>
    <property type="match status" value="1"/>
</dbReference>
<evidence type="ECO:0000256" key="1">
    <source>
        <dbReference type="ARBA" id="ARBA00022679"/>
    </source>
</evidence>
<feature type="domain" description="VOC" evidence="5">
    <location>
        <begin position="216"/>
        <end position="327"/>
    </location>
</feature>
<proteinExistence type="predicted"/>
<protein>
    <recommendedName>
        <fullName evidence="5">VOC domain-containing protein</fullName>
    </recommendedName>
</protein>
<dbReference type="NCBIfam" id="NF047744">
    <property type="entry name" value="CG0192_rel"/>
    <property type="match status" value="1"/>
</dbReference>
<dbReference type="InterPro" id="IPR029068">
    <property type="entry name" value="Glyas_Bleomycin-R_OHBP_Dase"/>
</dbReference>
<dbReference type="EMBL" id="FMYH01000001">
    <property type="protein sequence ID" value="SDB84586.1"/>
    <property type="molecule type" value="Genomic_DNA"/>
</dbReference>
<dbReference type="Pfam" id="PF18085">
    <property type="entry name" value="Mak_N_cap"/>
    <property type="match status" value="1"/>
</dbReference>
<dbReference type="PROSITE" id="PS51819">
    <property type="entry name" value="VOC"/>
    <property type="match status" value="1"/>
</dbReference>
<evidence type="ECO:0000259" key="5">
    <source>
        <dbReference type="PROSITE" id="PS51819"/>
    </source>
</evidence>
<keyword evidence="3" id="KW-0418">Kinase</keyword>
<dbReference type="InterPro" id="IPR037523">
    <property type="entry name" value="VOC_core"/>
</dbReference>
<evidence type="ECO:0000256" key="3">
    <source>
        <dbReference type="ARBA" id="ARBA00022777"/>
    </source>
</evidence>
<organism evidence="6 7">
    <name type="scientific">Sanguibacter gelidistatuariae</name>
    <dbReference type="NCBI Taxonomy" id="1814289"/>
    <lineage>
        <taxon>Bacteria</taxon>
        <taxon>Bacillati</taxon>
        <taxon>Actinomycetota</taxon>
        <taxon>Actinomycetes</taxon>
        <taxon>Micrococcales</taxon>
        <taxon>Sanguibacteraceae</taxon>
        <taxon>Sanguibacter</taxon>
    </lineage>
</organism>
<dbReference type="SUPFAM" id="SSF54593">
    <property type="entry name" value="Glyoxalase/Bleomycin resistance protein/Dihydroxybiphenyl dioxygenase"/>
    <property type="match status" value="1"/>
</dbReference>
<evidence type="ECO:0000256" key="4">
    <source>
        <dbReference type="ARBA" id="ARBA00022840"/>
    </source>
</evidence>
<dbReference type="Gene3D" id="3.10.180.10">
    <property type="entry name" value="2,3-Dihydroxybiphenyl 1,2-Dioxygenase, domain 1"/>
    <property type="match status" value="1"/>
</dbReference>
<dbReference type="InterPro" id="IPR004360">
    <property type="entry name" value="Glyas_Fos-R_dOase_dom"/>
</dbReference>
<dbReference type="GO" id="GO:0016301">
    <property type="term" value="F:kinase activity"/>
    <property type="evidence" value="ECO:0007669"/>
    <property type="project" value="UniProtKB-KW"/>
</dbReference>
<dbReference type="Proteomes" id="UP000199039">
    <property type="component" value="Unassembled WGS sequence"/>
</dbReference>
<dbReference type="InterPro" id="IPR052164">
    <property type="entry name" value="Anthracycline_SecMetBiosynth"/>
</dbReference>